<keyword evidence="1" id="KW-0812">Transmembrane</keyword>
<dbReference type="Pfam" id="PF12365">
    <property type="entry name" value="DUF3649"/>
    <property type="match status" value="1"/>
</dbReference>
<evidence type="ECO:0000256" key="1">
    <source>
        <dbReference type="SAM" id="Phobius"/>
    </source>
</evidence>
<feature type="transmembrane region" description="Helical" evidence="1">
    <location>
        <begin position="82"/>
        <end position="101"/>
    </location>
</feature>
<evidence type="ECO:0000313" key="2">
    <source>
        <dbReference type="EMBL" id="RMH91068.1"/>
    </source>
</evidence>
<dbReference type="AlphaFoldDB" id="A0A3M2HPX2"/>
<comment type="caution">
    <text evidence="2">The sequence shown here is derived from an EMBL/GenBank/DDBJ whole genome shotgun (WGS) entry which is preliminary data.</text>
</comment>
<feature type="transmembrane region" description="Helical" evidence="1">
    <location>
        <begin position="55"/>
        <end position="75"/>
    </location>
</feature>
<keyword evidence="1" id="KW-0472">Membrane</keyword>
<feature type="transmembrane region" description="Helical" evidence="1">
    <location>
        <begin position="21"/>
        <end position="49"/>
    </location>
</feature>
<gene>
    <name evidence="2" type="ORF">EBB59_08750</name>
</gene>
<sequence length="104" mass="10624">MAERPAARRPPASRLRQRLDVASRSMAAILGGYALAASAAAWLAVALPIARGQAVLTGMMTGILIAAGAALWAFSARSSARAWLGIALPTLLCWAGLRALGAVA</sequence>
<accession>A0A3M2HPX2</accession>
<dbReference type="Proteomes" id="UP000275012">
    <property type="component" value="Unassembled WGS sequence"/>
</dbReference>
<protein>
    <submittedName>
        <fullName evidence="2">DUF3649 domain-containing protein</fullName>
    </submittedName>
</protein>
<reference evidence="2 3" key="1">
    <citation type="submission" date="2018-10" db="EMBL/GenBank/DDBJ databases">
        <title>Proposal of Lysobacter pythonis sp. nov. isolated from royal pythons (Python regius).</title>
        <authorList>
            <person name="Hans-Juergen B."/>
            <person name="Huptas C."/>
            <person name="Sandra B."/>
            <person name="Igor L."/>
            <person name="Joachim S."/>
            <person name="Siegfried S."/>
            <person name="Mareike W."/>
            <person name="Peter K."/>
        </authorList>
    </citation>
    <scope>NUCLEOTIDE SEQUENCE [LARGE SCALE GENOMIC DNA]</scope>
    <source>
        <strain evidence="2 3">4284/11</strain>
    </source>
</reference>
<organism evidence="2 3">
    <name type="scientific">Solilutibacter pythonis</name>
    <dbReference type="NCBI Taxonomy" id="2483112"/>
    <lineage>
        <taxon>Bacteria</taxon>
        <taxon>Pseudomonadati</taxon>
        <taxon>Pseudomonadota</taxon>
        <taxon>Gammaproteobacteria</taxon>
        <taxon>Lysobacterales</taxon>
        <taxon>Lysobacteraceae</taxon>
        <taxon>Solilutibacter</taxon>
    </lineage>
</organism>
<name>A0A3M2HPX2_9GAMM</name>
<dbReference type="EMBL" id="RFLY01000011">
    <property type="protein sequence ID" value="RMH91068.1"/>
    <property type="molecule type" value="Genomic_DNA"/>
</dbReference>
<keyword evidence="1" id="KW-1133">Transmembrane helix</keyword>
<evidence type="ECO:0000313" key="3">
    <source>
        <dbReference type="Proteomes" id="UP000275012"/>
    </source>
</evidence>
<proteinExistence type="predicted"/>
<dbReference type="RefSeq" id="WP_122101776.1">
    <property type="nucleotide sequence ID" value="NZ_RFLY01000011.1"/>
</dbReference>
<keyword evidence="3" id="KW-1185">Reference proteome</keyword>
<dbReference type="InterPro" id="IPR022109">
    <property type="entry name" value="DUF3649"/>
</dbReference>